<dbReference type="SMART" id="SM00829">
    <property type="entry name" value="PKS_ER"/>
    <property type="match status" value="1"/>
</dbReference>
<dbReference type="Gene3D" id="3.90.180.10">
    <property type="entry name" value="Medium-chain alcohol dehydrogenases, catalytic domain"/>
    <property type="match status" value="1"/>
</dbReference>
<dbReference type="Pfam" id="PF13602">
    <property type="entry name" value="ADH_zinc_N_2"/>
    <property type="match status" value="1"/>
</dbReference>
<dbReference type="PANTHER" id="PTHR11695:SF294">
    <property type="entry name" value="RETICULON-4-INTERACTING PROTEIN 1, MITOCHONDRIAL"/>
    <property type="match status" value="1"/>
</dbReference>
<organism evidence="2 3">
    <name type="scientific">Amycolatopsis camponoti</name>
    <dbReference type="NCBI Taxonomy" id="2606593"/>
    <lineage>
        <taxon>Bacteria</taxon>
        <taxon>Bacillati</taxon>
        <taxon>Actinomycetota</taxon>
        <taxon>Actinomycetes</taxon>
        <taxon>Pseudonocardiales</taxon>
        <taxon>Pseudonocardiaceae</taxon>
        <taxon>Amycolatopsis</taxon>
    </lineage>
</organism>
<dbReference type="CDD" id="cd05289">
    <property type="entry name" value="MDR_like_2"/>
    <property type="match status" value="1"/>
</dbReference>
<sequence length="324" mass="33837">MKRLQYHRYGGPEVLRLEDFEPARPGRGEILVRVKAAAANAMDWKMRNGEMRLMTGRSFPRGIGNDFSGVVAAVGAGVTRVRVGDAVLGGTSLKGAGAFAEMVIADEKAVVRKPAELSFEQAAALPVVGITAFQAVLGRGKLRAGQAVFVNGCLGGVGRAAAQIALMSGASVGGSCRATAVDEARELGITPVVEFGFDPARLEGRFDLVLDTPGTLSATAARTLLKPGGRILDIVPTPSKLVRSALPGPYRLMMGRPSPEDLDEVAHLAARGQLRIPIARTVSLAAAIPALSELERHGTPKGGKLIITAADVDEPRPRADGGPQ</sequence>
<proteinExistence type="predicted"/>
<evidence type="ECO:0000259" key="1">
    <source>
        <dbReference type="SMART" id="SM00829"/>
    </source>
</evidence>
<evidence type="ECO:0000313" key="3">
    <source>
        <dbReference type="Proteomes" id="UP000399805"/>
    </source>
</evidence>
<dbReference type="EMBL" id="CABVGP010000002">
    <property type="protein sequence ID" value="VVJ21907.1"/>
    <property type="molecule type" value="Genomic_DNA"/>
</dbReference>
<dbReference type="Pfam" id="PF08240">
    <property type="entry name" value="ADH_N"/>
    <property type="match status" value="1"/>
</dbReference>
<dbReference type="InterPro" id="IPR013154">
    <property type="entry name" value="ADH-like_N"/>
</dbReference>
<dbReference type="InterPro" id="IPR020843">
    <property type="entry name" value="ER"/>
</dbReference>
<dbReference type="GO" id="GO:0016491">
    <property type="term" value="F:oxidoreductase activity"/>
    <property type="evidence" value="ECO:0007669"/>
    <property type="project" value="InterPro"/>
</dbReference>
<dbReference type="SUPFAM" id="SSF51735">
    <property type="entry name" value="NAD(P)-binding Rossmann-fold domains"/>
    <property type="match status" value="1"/>
</dbReference>
<protein>
    <recommendedName>
        <fullName evidence="1">Enoyl reductase (ER) domain-containing protein</fullName>
    </recommendedName>
</protein>
<dbReference type="Gene3D" id="3.40.50.720">
    <property type="entry name" value="NAD(P)-binding Rossmann-like Domain"/>
    <property type="match status" value="1"/>
</dbReference>
<dbReference type="InterPro" id="IPR011032">
    <property type="entry name" value="GroES-like_sf"/>
</dbReference>
<dbReference type="SUPFAM" id="SSF50129">
    <property type="entry name" value="GroES-like"/>
    <property type="match status" value="1"/>
</dbReference>
<reference evidence="2 3" key="1">
    <citation type="submission" date="2019-09" db="EMBL/GenBank/DDBJ databases">
        <authorList>
            <person name="Leyn A S."/>
        </authorList>
    </citation>
    <scope>NUCLEOTIDE SEQUENCE [LARGE SCALE GENOMIC DNA]</scope>
    <source>
        <strain evidence="2">AA231_1</strain>
    </source>
</reference>
<feature type="domain" description="Enoyl reductase (ER)" evidence="1">
    <location>
        <begin position="10"/>
        <end position="307"/>
    </location>
</feature>
<keyword evidence="3" id="KW-1185">Reference proteome</keyword>
<accession>A0A6I8LXN5</accession>
<dbReference type="PANTHER" id="PTHR11695">
    <property type="entry name" value="ALCOHOL DEHYDROGENASE RELATED"/>
    <property type="match status" value="1"/>
</dbReference>
<dbReference type="InterPro" id="IPR050700">
    <property type="entry name" value="YIM1/Zinc_Alcohol_DH_Fams"/>
</dbReference>
<dbReference type="InterPro" id="IPR036291">
    <property type="entry name" value="NAD(P)-bd_dom_sf"/>
</dbReference>
<name>A0A6I8LXN5_9PSEU</name>
<evidence type="ECO:0000313" key="2">
    <source>
        <dbReference type="EMBL" id="VVJ21907.1"/>
    </source>
</evidence>
<gene>
    <name evidence="2" type="ORF">AA23TX_06921</name>
</gene>
<dbReference type="AlphaFoldDB" id="A0A6I8LXN5"/>
<dbReference type="Proteomes" id="UP000399805">
    <property type="component" value="Unassembled WGS sequence"/>
</dbReference>
<dbReference type="RefSeq" id="WP_155546743.1">
    <property type="nucleotide sequence ID" value="NZ_CABVGP010000002.1"/>
</dbReference>